<keyword evidence="4" id="KW-1185">Reference proteome</keyword>
<dbReference type="PROSITE" id="PS50059">
    <property type="entry name" value="FKBP_PPIASE"/>
    <property type="match status" value="1"/>
</dbReference>
<dbReference type="InterPro" id="IPR046357">
    <property type="entry name" value="PPIase_dom_sf"/>
</dbReference>
<dbReference type="GO" id="GO:0003755">
    <property type="term" value="F:peptidyl-prolyl cis-trans isomerase activity"/>
    <property type="evidence" value="ECO:0007669"/>
    <property type="project" value="UniProtKB-KW"/>
</dbReference>
<comment type="catalytic activity">
    <reaction evidence="1">
        <text>[protein]-peptidylproline (omega=180) = [protein]-peptidylproline (omega=0)</text>
        <dbReference type="Rhea" id="RHEA:16237"/>
        <dbReference type="Rhea" id="RHEA-COMP:10747"/>
        <dbReference type="Rhea" id="RHEA-COMP:10748"/>
        <dbReference type="ChEBI" id="CHEBI:83833"/>
        <dbReference type="ChEBI" id="CHEBI:83834"/>
        <dbReference type="EC" id="5.2.1.8"/>
    </reaction>
</comment>
<evidence type="ECO:0000313" key="3">
    <source>
        <dbReference type="EMBL" id="GMI47580.1"/>
    </source>
</evidence>
<sequence length="203" mass="21645">MVVASVPFIALPANAIDPALLKTLPTEGDTTGGSKRLAEVMKIQQESINNDPELVELMEGVSYREYRVGNNSPVVSDGSRVGLEMTVRCSTVTSASEPNGAMIYSTSRDDDLGELLVKIGGGTVPASIEKSIAGMSKGGQKRIYLSSERAYEWKNSGTLPMPKGDREKRIVERVFKGKADLIVEVKVARVRGGVGPADATTTS</sequence>
<dbReference type="Proteomes" id="UP001165065">
    <property type="component" value="Unassembled WGS sequence"/>
</dbReference>
<accession>A0A9W7GP63</accession>
<dbReference type="Gene3D" id="3.10.50.40">
    <property type="match status" value="1"/>
</dbReference>
<evidence type="ECO:0000259" key="2">
    <source>
        <dbReference type="PROSITE" id="PS50059"/>
    </source>
</evidence>
<evidence type="ECO:0000313" key="4">
    <source>
        <dbReference type="Proteomes" id="UP001165065"/>
    </source>
</evidence>
<dbReference type="InterPro" id="IPR001179">
    <property type="entry name" value="PPIase_FKBP_dom"/>
</dbReference>
<dbReference type="SUPFAM" id="SSF54534">
    <property type="entry name" value="FKBP-like"/>
    <property type="match status" value="1"/>
</dbReference>
<feature type="domain" description="PPIase FKBP-type" evidence="2">
    <location>
        <begin position="78"/>
        <end position="191"/>
    </location>
</feature>
<proteinExistence type="predicted"/>
<organism evidence="3 4">
    <name type="scientific">Triparma columacea</name>
    <dbReference type="NCBI Taxonomy" id="722753"/>
    <lineage>
        <taxon>Eukaryota</taxon>
        <taxon>Sar</taxon>
        <taxon>Stramenopiles</taxon>
        <taxon>Ochrophyta</taxon>
        <taxon>Bolidophyceae</taxon>
        <taxon>Parmales</taxon>
        <taxon>Triparmaceae</taxon>
        <taxon>Triparma</taxon>
    </lineage>
</organism>
<keyword evidence="1" id="KW-0697">Rotamase</keyword>
<reference evidence="4" key="1">
    <citation type="journal article" date="2023" name="Commun. Biol.">
        <title>Genome analysis of Parmales, the sister group of diatoms, reveals the evolutionary specialization of diatoms from phago-mixotrophs to photoautotrophs.</title>
        <authorList>
            <person name="Ban H."/>
            <person name="Sato S."/>
            <person name="Yoshikawa S."/>
            <person name="Yamada K."/>
            <person name="Nakamura Y."/>
            <person name="Ichinomiya M."/>
            <person name="Sato N."/>
            <person name="Blanc-Mathieu R."/>
            <person name="Endo H."/>
            <person name="Kuwata A."/>
            <person name="Ogata H."/>
        </authorList>
    </citation>
    <scope>NUCLEOTIDE SEQUENCE [LARGE SCALE GENOMIC DNA]</scope>
</reference>
<name>A0A9W7GP63_9STRA</name>
<gene>
    <name evidence="3" type="ORF">TrCOL_g4639</name>
</gene>
<dbReference type="AlphaFoldDB" id="A0A9W7GP63"/>
<dbReference type="EC" id="5.2.1.8" evidence="1"/>
<comment type="caution">
    <text evidence="3">The sequence shown here is derived from an EMBL/GenBank/DDBJ whole genome shotgun (WGS) entry which is preliminary data.</text>
</comment>
<dbReference type="Pfam" id="PF00254">
    <property type="entry name" value="FKBP_C"/>
    <property type="match status" value="1"/>
</dbReference>
<keyword evidence="1" id="KW-0413">Isomerase</keyword>
<dbReference type="OrthoDB" id="77911at2759"/>
<dbReference type="EMBL" id="BRYA01000351">
    <property type="protein sequence ID" value="GMI47580.1"/>
    <property type="molecule type" value="Genomic_DNA"/>
</dbReference>
<evidence type="ECO:0000256" key="1">
    <source>
        <dbReference type="PROSITE-ProRule" id="PRU00277"/>
    </source>
</evidence>
<protein>
    <recommendedName>
        <fullName evidence="1">peptidylprolyl isomerase</fullName>
        <ecNumber evidence="1">5.2.1.8</ecNumber>
    </recommendedName>
</protein>